<dbReference type="RefSeq" id="YP_009999938.1">
    <property type="nucleotide sequence ID" value="NC_053010.1"/>
</dbReference>
<dbReference type="KEGG" id="vg:62682574"/>
<evidence type="ECO:0000313" key="1">
    <source>
        <dbReference type="EMBL" id="QMV30052.1"/>
    </source>
</evidence>
<keyword evidence="2" id="KW-1185">Reference proteome</keyword>
<evidence type="ECO:0000313" key="2">
    <source>
        <dbReference type="Proteomes" id="UP000515765"/>
    </source>
</evidence>
<dbReference type="Proteomes" id="UP000515765">
    <property type="component" value="Segment"/>
</dbReference>
<proteinExistence type="predicted"/>
<reference evidence="2" key="1">
    <citation type="submission" date="2020-06" db="EMBL/GenBank/DDBJ databases">
        <title>Complete genome sequences of Providencia rettgeri bacteriophages PibeRecoleta, Stilesk and PatoteraRojo.</title>
        <authorList>
            <person name="Batinovic S."/>
            <person name="Chan H.T."/>
            <person name="Stiles J."/>
            <person name="Petrovski S."/>
        </authorList>
    </citation>
    <scope>NUCLEOTIDE SEQUENCE [LARGE SCALE GENOMIC DNA]</scope>
</reference>
<sequence length="128" mass="15062">MHKSIKRCDRCREYFNSEVDLMIDGGEWGFDLVCSPCMRILEGAPYDRDIPSPYSWLDLMRYCLPIRVAYGVELLETVKKPHWYFVRIGQDIVYQGEDLKDGLTNFNKHMEKAKYKQSALYRLANGIK</sequence>
<dbReference type="EMBL" id="MT675125">
    <property type="protein sequence ID" value="QMV30052.1"/>
    <property type="molecule type" value="Genomic_DNA"/>
</dbReference>
<accession>A0A7G5B179</accession>
<dbReference type="GeneID" id="62682574"/>
<name>A0A7G5B179_9CAUD</name>
<protein>
    <submittedName>
        <fullName evidence="1">Uncharacterized protein</fullName>
    </submittedName>
</protein>
<organism evidence="1 2">
    <name type="scientific">Providencia phage vB_PreS-Stilesk</name>
    <dbReference type="NCBI Taxonomy" id="2761110"/>
    <lineage>
        <taxon>Viruses</taxon>
        <taxon>Duplodnaviria</taxon>
        <taxon>Heunggongvirae</taxon>
        <taxon>Uroviricota</taxon>
        <taxon>Caudoviricetes</taxon>
        <taxon>Casjensviridae</taxon>
        <taxon>Redjacvirus</taxon>
        <taxon>Redjacvirus stilesk</taxon>
    </lineage>
</organism>